<organism evidence="2 3">
    <name type="scientific">Diaporthe australafricana</name>
    <dbReference type="NCBI Taxonomy" id="127596"/>
    <lineage>
        <taxon>Eukaryota</taxon>
        <taxon>Fungi</taxon>
        <taxon>Dikarya</taxon>
        <taxon>Ascomycota</taxon>
        <taxon>Pezizomycotina</taxon>
        <taxon>Sordariomycetes</taxon>
        <taxon>Sordariomycetidae</taxon>
        <taxon>Diaporthales</taxon>
        <taxon>Diaporthaceae</taxon>
        <taxon>Diaporthe</taxon>
    </lineage>
</organism>
<sequence>MAADTVRGDGLFQAHRALAALAEDPEQFDQERERRFSDSPPSYRSRSGTTTQPESPAPADEALDAYTARRNKLYRQWMLSSAAEQFAAQRREERRRIDAAGEFVGVGNSSFELAADHVRERWIEQGIWDPKWYEANLERWGEGVQHAPLLDAKWFHEQPLESEDSDSDLDESAPENFSFGAKRKRQKTDEETRQSDERRAERRAERLRQSELTRPIQQFNYQVSRERDRLLEERAQEASHDDPGKRYPPDINTQAYTLVKDRWISEGLWFDKWGILPGMTWLHERDFDELAQEELGPQPSPQPAVSAPIEYAAPLEIFTSSEPPPAVPQ</sequence>
<evidence type="ECO:0000256" key="1">
    <source>
        <dbReference type="SAM" id="MobiDB-lite"/>
    </source>
</evidence>
<feature type="compositionally biased region" description="Acidic residues" evidence="1">
    <location>
        <begin position="160"/>
        <end position="173"/>
    </location>
</feature>
<feature type="region of interest" description="Disordered" evidence="1">
    <location>
        <begin position="160"/>
        <end position="209"/>
    </location>
</feature>
<dbReference type="Proteomes" id="UP001583177">
    <property type="component" value="Unassembled WGS sequence"/>
</dbReference>
<feature type="compositionally biased region" description="Polar residues" evidence="1">
    <location>
        <begin position="39"/>
        <end position="54"/>
    </location>
</feature>
<keyword evidence="3" id="KW-1185">Reference proteome</keyword>
<gene>
    <name evidence="2" type="ORF">Daus18300_004176</name>
</gene>
<feature type="region of interest" description="Disordered" evidence="1">
    <location>
        <begin position="21"/>
        <end position="63"/>
    </location>
</feature>
<dbReference type="EMBL" id="JAWRVE010000027">
    <property type="protein sequence ID" value="KAL1873035.1"/>
    <property type="molecule type" value="Genomic_DNA"/>
</dbReference>
<feature type="compositionally biased region" description="Basic and acidic residues" evidence="1">
    <location>
        <begin position="187"/>
        <end position="209"/>
    </location>
</feature>
<evidence type="ECO:0000313" key="3">
    <source>
        <dbReference type="Proteomes" id="UP001583177"/>
    </source>
</evidence>
<name>A0ABR3XB39_9PEZI</name>
<reference evidence="2 3" key="1">
    <citation type="journal article" date="2024" name="IMA Fungus">
        <title>IMA Genome - F19 : A genome assembly and annotation guide to empower mycologists, including annotated draft genome sequences of Ceratocystis pirilliformis, Diaporthe australafricana, Fusarium ophioides, Paecilomyces lecythidis, and Sporothrix stenoceras.</title>
        <authorList>
            <person name="Aylward J."/>
            <person name="Wilson A.M."/>
            <person name="Visagie C.M."/>
            <person name="Spraker J."/>
            <person name="Barnes I."/>
            <person name="Buitendag C."/>
            <person name="Ceriani C."/>
            <person name="Del Mar Angel L."/>
            <person name="du Plessis D."/>
            <person name="Fuchs T."/>
            <person name="Gasser K."/>
            <person name="Kramer D."/>
            <person name="Li W."/>
            <person name="Munsamy K."/>
            <person name="Piso A."/>
            <person name="Price J.L."/>
            <person name="Sonnekus B."/>
            <person name="Thomas C."/>
            <person name="van der Nest A."/>
            <person name="van Dijk A."/>
            <person name="van Heerden A."/>
            <person name="van Vuuren N."/>
            <person name="Yilmaz N."/>
            <person name="Duong T.A."/>
            <person name="van der Merwe N.A."/>
            <person name="Wingfield M.J."/>
            <person name="Wingfield B.D."/>
        </authorList>
    </citation>
    <scope>NUCLEOTIDE SEQUENCE [LARGE SCALE GENOMIC DNA]</scope>
    <source>
        <strain evidence="2 3">CMW 18300</strain>
    </source>
</reference>
<accession>A0ABR3XB39</accession>
<comment type="caution">
    <text evidence="2">The sequence shown here is derived from an EMBL/GenBank/DDBJ whole genome shotgun (WGS) entry which is preliminary data.</text>
</comment>
<proteinExistence type="predicted"/>
<protein>
    <submittedName>
        <fullName evidence="2">Uncharacterized protein</fullName>
    </submittedName>
</protein>
<evidence type="ECO:0000313" key="2">
    <source>
        <dbReference type="EMBL" id="KAL1873035.1"/>
    </source>
</evidence>